<organism evidence="2 3">
    <name type="scientific">Sulfobacillus thermotolerans</name>
    <dbReference type="NCBI Taxonomy" id="338644"/>
    <lineage>
        <taxon>Bacteria</taxon>
        <taxon>Bacillati</taxon>
        <taxon>Bacillota</taxon>
        <taxon>Clostridia</taxon>
        <taxon>Eubacteriales</taxon>
        <taxon>Clostridiales Family XVII. Incertae Sedis</taxon>
        <taxon>Sulfobacillus</taxon>
    </lineage>
</organism>
<feature type="domain" description="TraG P-loop" evidence="1">
    <location>
        <begin position="433"/>
        <end position="520"/>
    </location>
</feature>
<dbReference type="EMBL" id="CP019454">
    <property type="protein sequence ID" value="AUW94041.1"/>
    <property type="molecule type" value="Genomic_DNA"/>
</dbReference>
<gene>
    <name evidence="2" type="ORF">BXT84_08825</name>
</gene>
<evidence type="ECO:0000313" key="2">
    <source>
        <dbReference type="EMBL" id="AUW94041.1"/>
    </source>
</evidence>
<evidence type="ECO:0000313" key="3">
    <source>
        <dbReference type="Proteomes" id="UP000325292"/>
    </source>
</evidence>
<evidence type="ECO:0000259" key="1">
    <source>
        <dbReference type="Pfam" id="PF19044"/>
    </source>
</evidence>
<dbReference type="Pfam" id="PF19044">
    <property type="entry name" value="P-loop_TraG"/>
    <property type="match status" value="1"/>
</dbReference>
<dbReference type="Proteomes" id="UP000325292">
    <property type="component" value="Chromosome"/>
</dbReference>
<dbReference type="Gene3D" id="1.10.8.730">
    <property type="match status" value="1"/>
</dbReference>
<name>A0ABM6RRW5_9FIRM</name>
<proteinExistence type="predicted"/>
<dbReference type="InterPro" id="IPR043964">
    <property type="entry name" value="P-loop_TraG"/>
</dbReference>
<dbReference type="Gene3D" id="3.40.50.300">
    <property type="entry name" value="P-loop containing nucleotide triphosphate hydrolases"/>
    <property type="match status" value="1"/>
</dbReference>
<dbReference type="InterPro" id="IPR027417">
    <property type="entry name" value="P-loop_NTPase"/>
</dbReference>
<dbReference type="InterPro" id="IPR051162">
    <property type="entry name" value="T4SS_component"/>
</dbReference>
<sequence>MELKHKRHRRVFGPFEGIWPDYLQVFPKQLAVGDRMVRSFVVVDYPRHVQRGWFEPLLRFPYPMTMAIYQAPLPPQVVMRSMHRHLLWNRGIDGANQASGHLRDPEMTASIEDAERIRLKIAQGDARVLDTSLHLTLWASSLEELDEATALLISLAQSMLLVIRPLHFQHLNGMKWTLPIGEYAPDVREMETDAWATLFPLVSEEIFHPRGNLWGMNGQNHSLILVDRFSMPSPHSITIAWSGAGKSYAAKLEAIRARYRHLPVYIVDPEGEYSPLEQAGASIWRIGDPKTPQFPFDPCAISYDEPEGHWEREADFIIRFLSRLMPEEASQIKTVMWPLLWQCRPQATRNATWQFNAPPLDLLHLLPQVRAVDEAFARQLQTALERWKLLVGSGPTQAGNPDFQVFDLSRLTPLMKSAAYLALTEWIARQTHQKQRRLVIFDEAWHLLNEKETAGYLEELFRRARKWGTALSLITQDINDFVQSRAAEVCLRNAPIVLLLKQHPESLAQLATQLRLHEGEMMRIATAGRGEGILMVGDDHVPIKINASPAEHALIGGQYRR</sequence>
<dbReference type="PANTHER" id="PTHR30121:SF11">
    <property type="entry name" value="AAA+ ATPASE DOMAIN-CONTAINING PROTEIN"/>
    <property type="match status" value="1"/>
</dbReference>
<accession>A0ABM6RRW5</accession>
<dbReference type="SUPFAM" id="SSF52540">
    <property type="entry name" value="P-loop containing nucleoside triphosphate hydrolases"/>
    <property type="match status" value="1"/>
</dbReference>
<keyword evidence="3" id="KW-1185">Reference proteome</keyword>
<dbReference type="PANTHER" id="PTHR30121">
    <property type="entry name" value="UNCHARACTERIZED PROTEIN YJGR-RELATED"/>
    <property type="match status" value="1"/>
</dbReference>
<reference evidence="2 3" key="1">
    <citation type="journal article" date="2019" name="Sci. Rep.">
        <title>Sulfobacillus thermotolerans: new insights into resistance and metabolic capacities of acidophilic chemolithotrophs.</title>
        <authorList>
            <person name="Panyushkina A.E."/>
            <person name="Babenko V.V."/>
            <person name="Nikitina A.S."/>
            <person name="Selezneva O.V."/>
            <person name="Tsaplina I.A."/>
            <person name="Letarova M.A."/>
            <person name="Kostryukova E.S."/>
            <person name="Letarov A.V."/>
        </authorList>
    </citation>
    <scope>NUCLEOTIDE SEQUENCE [LARGE SCALE GENOMIC DNA]</scope>
    <source>
        <strain evidence="2 3">Kr1</strain>
    </source>
</reference>
<protein>
    <recommendedName>
        <fullName evidence="1">TraG P-loop domain-containing protein</fullName>
    </recommendedName>
</protein>